<protein>
    <submittedName>
        <fullName evidence="5">Glycosyl transferase</fullName>
    </submittedName>
</protein>
<evidence type="ECO:0000256" key="1">
    <source>
        <dbReference type="ARBA" id="ARBA00006739"/>
    </source>
</evidence>
<dbReference type="PANTHER" id="PTHR43685:SF5">
    <property type="entry name" value="GLYCOSYLTRANSFERASE EPSE-RELATED"/>
    <property type="match status" value="1"/>
</dbReference>
<keyword evidence="2" id="KW-0328">Glycosyltransferase</keyword>
<gene>
    <name evidence="5" type="ORF">CWM47_33985</name>
</gene>
<dbReference type="Pfam" id="PF00535">
    <property type="entry name" value="Glycos_transf_2"/>
    <property type="match status" value="1"/>
</dbReference>
<evidence type="ECO:0000256" key="2">
    <source>
        <dbReference type="ARBA" id="ARBA00022676"/>
    </source>
</evidence>
<evidence type="ECO:0000259" key="4">
    <source>
        <dbReference type="Pfam" id="PF00535"/>
    </source>
</evidence>
<feature type="domain" description="Glycosyltransferase 2-like" evidence="4">
    <location>
        <begin position="32"/>
        <end position="198"/>
    </location>
</feature>
<evidence type="ECO:0000256" key="3">
    <source>
        <dbReference type="ARBA" id="ARBA00022679"/>
    </source>
</evidence>
<comment type="similarity">
    <text evidence="1">Belongs to the glycosyltransferase 2 family.</text>
</comment>
<dbReference type="PANTHER" id="PTHR43685">
    <property type="entry name" value="GLYCOSYLTRANSFERASE"/>
    <property type="match status" value="1"/>
</dbReference>
<dbReference type="Proteomes" id="UP000232883">
    <property type="component" value="Chromosome"/>
</dbReference>
<evidence type="ECO:0000313" key="6">
    <source>
        <dbReference type="Proteomes" id="UP000232883"/>
    </source>
</evidence>
<dbReference type="InterPro" id="IPR029044">
    <property type="entry name" value="Nucleotide-diphossugar_trans"/>
</dbReference>
<sequence>MHFREKSIWAKVNAKRLILVTTTHINRIMKVSVCIPTYNQANYIEQAIRSAVQQTVQPWEIIVFDDCSTDATPQVLERLVAEIPFLSVVYQKKNLGITANADASLRACTGDFIVKLDSDDYLSPEYVEKVGQLFAEYPDAGYIHTAVDEVDQHGKLLQEKRLFRKSGFQSSTDALKSTLKGYRVTANIIMYRRTALEKLNYLAGRSQHCFDYHLAASMCAAGYGNVYLDEILSSYRVWTDKFRSKRKYDEITGIRQVFEEVIEPAFSKQNWKSSAVKNSRTDFACQYANCLSWTVYNNDEKKALVSELHKLSSAPKARMFSWLYLNGFGNAMSILSDIQSIPRSIFKTVLLRFKMVGALRN</sequence>
<dbReference type="Gene3D" id="3.90.550.10">
    <property type="entry name" value="Spore Coat Polysaccharide Biosynthesis Protein SpsA, Chain A"/>
    <property type="match status" value="1"/>
</dbReference>
<dbReference type="AlphaFoldDB" id="A0A2K8Z968"/>
<dbReference type="EMBL" id="CP025096">
    <property type="protein sequence ID" value="AUD06412.1"/>
    <property type="molecule type" value="Genomic_DNA"/>
</dbReference>
<organism evidence="5 6">
    <name type="scientific">Spirosoma pollinicola</name>
    <dbReference type="NCBI Taxonomy" id="2057025"/>
    <lineage>
        <taxon>Bacteria</taxon>
        <taxon>Pseudomonadati</taxon>
        <taxon>Bacteroidota</taxon>
        <taxon>Cytophagia</taxon>
        <taxon>Cytophagales</taxon>
        <taxon>Cytophagaceae</taxon>
        <taxon>Spirosoma</taxon>
    </lineage>
</organism>
<reference evidence="5 6" key="1">
    <citation type="submission" date="2017-11" db="EMBL/GenBank/DDBJ databases">
        <title>Taxonomic description and genome sequences of Spirosoma HA7 sp. nov., isolated from pollen microhabitat of Corylus avellana.</title>
        <authorList>
            <person name="Ambika Manirajan B."/>
            <person name="Suarez C."/>
            <person name="Ratering S."/>
            <person name="Geissler-Plaum R."/>
            <person name="Cardinale M."/>
            <person name="Sylvia S."/>
        </authorList>
    </citation>
    <scope>NUCLEOTIDE SEQUENCE [LARGE SCALE GENOMIC DNA]</scope>
    <source>
        <strain evidence="5 6">HA7</strain>
    </source>
</reference>
<evidence type="ECO:0000313" key="5">
    <source>
        <dbReference type="EMBL" id="AUD06412.1"/>
    </source>
</evidence>
<dbReference type="CDD" id="cd00761">
    <property type="entry name" value="Glyco_tranf_GTA_type"/>
    <property type="match status" value="1"/>
</dbReference>
<dbReference type="KEGG" id="spir:CWM47_33985"/>
<keyword evidence="6" id="KW-1185">Reference proteome</keyword>
<dbReference type="SUPFAM" id="SSF53448">
    <property type="entry name" value="Nucleotide-diphospho-sugar transferases"/>
    <property type="match status" value="1"/>
</dbReference>
<name>A0A2K8Z968_9BACT</name>
<dbReference type="GO" id="GO:0016757">
    <property type="term" value="F:glycosyltransferase activity"/>
    <property type="evidence" value="ECO:0007669"/>
    <property type="project" value="UniProtKB-KW"/>
</dbReference>
<accession>A0A2K8Z968</accession>
<dbReference type="InterPro" id="IPR001173">
    <property type="entry name" value="Glyco_trans_2-like"/>
</dbReference>
<dbReference type="InterPro" id="IPR050834">
    <property type="entry name" value="Glycosyltransf_2"/>
</dbReference>
<proteinExistence type="inferred from homology"/>
<keyword evidence="3 5" id="KW-0808">Transferase</keyword>